<comment type="caution">
    <text evidence="15">The sequence shown here is derived from an EMBL/GenBank/DDBJ whole genome shotgun (WGS) entry which is preliminary data.</text>
</comment>
<evidence type="ECO:0000313" key="15">
    <source>
        <dbReference type="EMBL" id="KAK1400152.1"/>
    </source>
</evidence>
<evidence type="ECO:0000256" key="10">
    <source>
        <dbReference type="ARBA" id="ARBA00023121"/>
    </source>
</evidence>
<dbReference type="GO" id="GO:0006869">
    <property type="term" value="P:lipid transport"/>
    <property type="evidence" value="ECO:0007669"/>
    <property type="project" value="UniProtKB-KW"/>
</dbReference>
<evidence type="ECO:0000256" key="9">
    <source>
        <dbReference type="ARBA" id="ARBA00023055"/>
    </source>
</evidence>
<evidence type="ECO:0000256" key="11">
    <source>
        <dbReference type="ARBA" id="ARBA00023136"/>
    </source>
</evidence>
<dbReference type="AlphaFoldDB" id="A0AAD8JCY5"/>
<keyword evidence="8 12" id="KW-1133">Transmembrane helix</keyword>
<reference evidence="15" key="2">
    <citation type="submission" date="2023-05" db="EMBL/GenBank/DDBJ databases">
        <authorList>
            <person name="Schelkunov M.I."/>
        </authorList>
    </citation>
    <scope>NUCLEOTIDE SEQUENCE</scope>
    <source>
        <strain evidence="15">Hsosn_3</strain>
        <tissue evidence="15">Leaf</tissue>
    </source>
</reference>
<evidence type="ECO:0000256" key="7">
    <source>
        <dbReference type="ARBA" id="ARBA00022837"/>
    </source>
</evidence>
<dbReference type="GO" id="GO:0005783">
    <property type="term" value="C:endoplasmic reticulum"/>
    <property type="evidence" value="ECO:0007669"/>
    <property type="project" value="TreeGrafter"/>
</dbReference>
<dbReference type="Gene3D" id="2.60.40.150">
    <property type="entry name" value="C2 domain"/>
    <property type="match status" value="2"/>
</dbReference>
<dbReference type="GO" id="GO:0016020">
    <property type="term" value="C:membrane"/>
    <property type="evidence" value="ECO:0007669"/>
    <property type="project" value="UniProtKB-SubCell"/>
</dbReference>
<dbReference type="PANTHER" id="PTHR10774:SF217">
    <property type="entry name" value="OS06G0685300 PROTEIN"/>
    <property type="match status" value="1"/>
</dbReference>
<keyword evidence="4 12" id="KW-0812">Transmembrane</keyword>
<feature type="transmembrane region" description="Helical" evidence="12">
    <location>
        <begin position="7"/>
        <end position="29"/>
    </location>
</feature>
<evidence type="ECO:0000256" key="5">
    <source>
        <dbReference type="ARBA" id="ARBA00022723"/>
    </source>
</evidence>
<keyword evidence="3" id="KW-0813">Transport</keyword>
<dbReference type="GO" id="GO:0008289">
    <property type="term" value="F:lipid binding"/>
    <property type="evidence" value="ECO:0007669"/>
    <property type="project" value="UniProtKB-KW"/>
</dbReference>
<dbReference type="CDD" id="cd21677">
    <property type="entry name" value="SMP_SYT"/>
    <property type="match status" value="1"/>
</dbReference>
<dbReference type="CDD" id="cd00030">
    <property type="entry name" value="C2"/>
    <property type="match status" value="2"/>
</dbReference>
<organism evidence="15 16">
    <name type="scientific">Heracleum sosnowskyi</name>
    <dbReference type="NCBI Taxonomy" id="360622"/>
    <lineage>
        <taxon>Eukaryota</taxon>
        <taxon>Viridiplantae</taxon>
        <taxon>Streptophyta</taxon>
        <taxon>Embryophyta</taxon>
        <taxon>Tracheophyta</taxon>
        <taxon>Spermatophyta</taxon>
        <taxon>Magnoliopsida</taxon>
        <taxon>eudicotyledons</taxon>
        <taxon>Gunneridae</taxon>
        <taxon>Pentapetalae</taxon>
        <taxon>asterids</taxon>
        <taxon>campanulids</taxon>
        <taxon>Apiales</taxon>
        <taxon>Apiaceae</taxon>
        <taxon>Apioideae</taxon>
        <taxon>apioid superclade</taxon>
        <taxon>Tordylieae</taxon>
        <taxon>Tordyliinae</taxon>
        <taxon>Heracleum</taxon>
    </lineage>
</organism>
<dbReference type="Pfam" id="PF00168">
    <property type="entry name" value="C2"/>
    <property type="match status" value="2"/>
</dbReference>
<feature type="domain" description="SMP-LTD" evidence="14">
    <location>
        <begin position="67"/>
        <end position="249"/>
    </location>
</feature>
<name>A0AAD8JCY5_9APIA</name>
<evidence type="ECO:0000256" key="1">
    <source>
        <dbReference type="ARBA" id="ARBA00004167"/>
    </source>
</evidence>
<gene>
    <name evidence="15" type="ORF">POM88_010015</name>
</gene>
<dbReference type="Pfam" id="PF17047">
    <property type="entry name" value="SMP_LBD"/>
    <property type="match status" value="1"/>
</dbReference>
<dbReference type="PRINTS" id="PR00360">
    <property type="entry name" value="C2DOMAIN"/>
</dbReference>
<proteinExistence type="inferred from homology"/>
<dbReference type="GO" id="GO:0046872">
    <property type="term" value="F:metal ion binding"/>
    <property type="evidence" value="ECO:0007669"/>
    <property type="project" value="UniProtKB-KW"/>
</dbReference>
<keyword evidence="10" id="KW-0446">Lipid-binding</keyword>
<evidence type="ECO:0000256" key="12">
    <source>
        <dbReference type="SAM" id="Phobius"/>
    </source>
</evidence>
<dbReference type="InterPro" id="IPR039010">
    <property type="entry name" value="Synaptotagmin_SMP"/>
</dbReference>
<dbReference type="FunFam" id="2.60.40.150:FF:000102">
    <property type="entry name" value="Synaptotagmin-2 isoform A"/>
    <property type="match status" value="1"/>
</dbReference>
<dbReference type="InterPro" id="IPR045050">
    <property type="entry name" value="Synaptotagmin_plant"/>
</dbReference>
<evidence type="ECO:0000256" key="3">
    <source>
        <dbReference type="ARBA" id="ARBA00022448"/>
    </source>
</evidence>
<keyword evidence="7" id="KW-0106">Calcium</keyword>
<dbReference type="InterPro" id="IPR031468">
    <property type="entry name" value="SMP_LBD"/>
</dbReference>
<dbReference type="SMART" id="SM00239">
    <property type="entry name" value="C2"/>
    <property type="match status" value="2"/>
</dbReference>
<keyword evidence="9" id="KW-0445">Lipid transport</keyword>
<dbReference type="PANTHER" id="PTHR10774">
    <property type="entry name" value="EXTENDED SYNAPTOTAGMIN-RELATED"/>
    <property type="match status" value="1"/>
</dbReference>
<dbReference type="Proteomes" id="UP001237642">
    <property type="component" value="Unassembled WGS sequence"/>
</dbReference>
<evidence type="ECO:0000259" key="13">
    <source>
        <dbReference type="PROSITE" id="PS50004"/>
    </source>
</evidence>
<evidence type="ECO:0000256" key="8">
    <source>
        <dbReference type="ARBA" id="ARBA00022989"/>
    </source>
</evidence>
<sequence>MGFVGTLLSFIGFGIGIPLGLFLGFFMFIRNVSRDVEEPIVRPIEVFDSSSWPDILPDIPLWVKNSDFERVDWLNMVIYDMWPYLNKALCKIIKSTAEPIFAEYIGKFQIQSIDFDTLTLGTIPPAIHGLKVYDSNEKHLVLEPAFRFAGNPNIILVLKVFYLKIHVQLIDLQVSVTPRVILKPFVPTFPCFASIIVSLMEKPQVDFGLKLMGCDLMAIPGLHHFVQETIKRQVASLFLWPQTYEIPILDPSLGAAKKPVGLLHVKVLRAEKLLNMDLLSTSDPYVKLSLSGERLPAKTTSIKMNNLNPEWNEEFKLTVKDPQSQVLQIHVYDWEKVGRPDKLGMQLIPLKLLVPHERKEFAMNLLKNINPNDTRDKKQRGKIMLDLTFVPFKEDYERSGSLVLQNSMNRSSIKRSESSHGYGAGLLFITVVGAEDVEGKHHTNPYALVVFRGDMKKTKAIKKTRNPTWEEEFQYMLDEAPINDVIYVEIISTKRLSFKFKESLGHVRINLVDVVDNGRINQKFYLINSRNGVIHLNMRWRAA</sequence>
<comment type="subcellular location">
    <subcellularLocation>
        <location evidence="1">Membrane</location>
        <topology evidence="1">Single-pass membrane protein</topology>
    </subcellularLocation>
</comment>
<dbReference type="SUPFAM" id="SSF49562">
    <property type="entry name" value="C2 domain (Calcium/lipid-binding domain, CaLB)"/>
    <property type="match status" value="2"/>
</dbReference>
<feature type="domain" description="C2" evidence="13">
    <location>
        <begin position="240"/>
        <end position="363"/>
    </location>
</feature>
<evidence type="ECO:0000259" key="14">
    <source>
        <dbReference type="PROSITE" id="PS51847"/>
    </source>
</evidence>
<dbReference type="InterPro" id="IPR000008">
    <property type="entry name" value="C2_dom"/>
</dbReference>
<protein>
    <submittedName>
        <fullName evidence="15">Synaptotagmin-3</fullName>
    </submittedName>
</protein>
<dbReference type="EMBL" id="JAUIZM010000002">
    <property type="protein sequence ID" value="KAK1400152.1"/>
    <property type="molecule type" value="Genomic_DNA"/>
</dbReference>
<evidence type="ECO:0000256" key="2">
    <source>
        <dbReference type="ARBA" id="ARBA00006996"/>
    </source>
</evidence>
<keyword evidence="6" id="KW-0677">Repeat</keyword>
<keyword evidence="5" id="KW-0479">Metal-binding</keyword>
<evidence type="ECO:0000256" key="4">
    <source>
        <dbReference type="ARBA" id="ARBA00022692"/>
    </source>
</evidence>
<feature type="domain" description="C2" evidence="13">
    <location>
        <begin position="407"/>
        <end position="524"/>
    </location>
</feature>
<evidence type="ECO:0000256" key="6">
    <source>
        <dbReference type="ARBA" id="ARBA00022737"/>
    </source>
</evidence>
<keyword evidence="11 12" id="KW-0472">Membrane</keyword>
<dbReference type="InterPro" id="IPR035892">
    <property type="entry name" value="C2_domain_sf"/>
</dbReference>
<keyword evidence="16" id="KW-1185">Reference proteome</keyword>
<reference evidence="15" key="1">
    <citation type="submission" date="2023-02" db="EMBL/GenBank/DDBJ databases">
        <title>Genome of toxic invasive species Heracleum sosnowskyi carries increased number of genes despite the absence of recent whole-genome duplications.</title>
        <authorList>
            <person name="Schelkunov M."/>
            <person name="Shtratnikova V."/>
            <person name="Makarenko M."/>
            <person name="Klepikova A."/>
            <person name="Omelchenko D."/>
            <person name="Novikova G."/>
            <person name="Obukhova E."/>
            <person name="Bogdanov V."/>
            <person name="Penin A."/>
            <person name="Logacheva M."/>
        </authorList>
    </citation>
    <scope>NUCLEOTIDE SEQUENCE</scope>
    <source>
        <strain evidence="15">Hsosn_3</strain>
        <tissue evidence="15">Leaf</tissue>
    </source>
</reference>
<evidence type="ECO:0000313" key="16">
    <source>
        <dbReference type="Proteomes" id="UP001237642"/>
    </source>
</evidence>
<comment type="similarity">
    <text evidence="2">Belongs to the synaptotagmin family.</text>
</comment>
<accession>A0AAD8JCY5</accession>
<dbReference type="PROSITE" id="PS51847">
    <property type="entry name" value="SMP"/>
    <property type="match status" value="1"/>
</dbReference>
<dbReference type="PROSITE" id="PS50004">
    <property type="entry name" value="C2"/>
    <property type="match status" value="2"/>
</dbReference>